<keyword evidence="3" id="KW-1185">Reference proteome</keyword>
<feature type="non-terminal residue" evidence="2">
    <location>
        <position position="1"/>
    </location>
</feature>
<name>A0A9N9GSZ4_9GLOM</name>
<organism evidence="2 3">
    <name type="scientific">Ambispora leptoticha</name>
    <dbReference type="NCBI Taxonomy" id="144679"/>
    <lineage>
        <taxon>Eukaryota</taxon>
        <taxon>Fungi</taxon>
        <taxon>Fungi incertae sedis</taxon>
        <taxon>Mucoromycota</taxon>
        <taxon>Glomeromycotina</taxon>
        <taxon>Glomeromycetes</taxon>
        <taxon>Archaeosporales</taxon>
        <taxon>Ambisporaceae</taxon>
        <taxon>Ambispora</taxon>
    </lineage>
</organism>
<protein>
    <submittedName>
        <fullName evidence="2">8870_t:CDS:1</fullName>
    </submittedName>
</protein>
<evidence type="ECO:0000313" key="3">
    <source>
        <dbReference type="Proteomes" id="UP000789508"/>
    </source>
</evidence>
<sequence length="111" mass="12759">MVEPMEGVEPVGSSQQTDFKHFQPLITDLIKYADKIGESFENAELNKRICSVLFQRINTAAGEVKILRQLEDDYNALNNSSEDRLDFRKSKDTQKNKDEEAINMDMQDSEN</sequence>
<evidence type="ECO:0000313" key="2">
    <source>
        <dbReference type="EMBL" id="CAG8632353.1"/>
    </source>
</evidence>
<feature type="region of interest" description="Disordered" evidence="1">
    <location>
        <begin position="85"/>
        <end position="111"/>
    </location>
</feature>
<evidence type="ECO:0000256" key="1">
    <source>
        <dbReference type="SAM" id="MobiDB-lite"/>
    </source>
</evidence>
<reference evidence="2" key="1">
    <citation type="submission" date="2021-06" db="EMBL/GenBank/DDBJ databases">
        <authorList>
            <person name="Kallberg Y."/>
            <person name="Tangrot J."/>
            <person name="Rosling A."/>
        </authorList>
    </citation>
    <scope>NUCLEOTIDE SEQUENCE</scope>
    <source>
        <strain evidence="2">FL130A</strain>
    </source>
</reference>
<comment type="caution">
    <text evidence="2">The sequence shown here is derived from an EMBL/GenBank/DDBJ whole genome shotgun (WGS) entry which is preliminary data.</text>
</comment>
<dbReference type="OrthoDB" id="2314769at2759"/>
<proteinExistence type="predicted"/>
<accession>A0A9N9GSZ4</accession>
<dbReference type="EMBL" id="CAJVPS010007157">
    <property type="protein sequence ID" value="CAG8632353.1"/>
    <property type="molecule type" value="Genomic_DNA"/>
</dbReference>
<dbReference type="Proteomes" id="UP000789508">
    <property type="component" value="Unassembled WGS sequence"/>
</dbReference>
<gene>
    <name evidence="2" type="ORF">ALEPTO_LOCUS9408</name>
</gene>
<dbReference type="AlphaFoldDB" id="A0A9N9GSZ4"/>
<feature type="compositionally biased region" description="Basic and acidic residues" evidence="1">
    <location>
        <begin position="85"/>
        <end position="100"/>
    </location>
</feature>